<dbReference type="Bgee" id="ENSMGAG00000003844">
    <property type="expression patterns" value="Expressed in testis and 1 other cell type or tissue"/>
</dbReference>
<dbReference type="AlphaFoldDB" id="G1MXK8"/>
<keyword evidence="4 7" id="KW-0802">TPR repeat</keyword>
<evidence type="ECO:0000313" key="9">
    <source>
        <dbReference type="Ensembl" id="ENSMGAP00000003588.3"/>
    </source>
</evidence>
<dbReference type="InterPro" id="IPR011990">
    <property type="entry name" value="TPR-like_helical_dom_sf"/>
</dbReference>
<dbReference type="GO" id="GO:0036126">
    <property type="term" value="C:sperm flagellum"/>
    <property type="evidence" value="ECO:0007669"/>
    <property type="project" value="TreeGrafter"/>
</dbReference>
<dbReference type="SUPFAM" id="SSF48452">
    <property type="entry name" value="TPR-like"/>
    <property type="match status" value="1"/>
</dbReference>
<reference evidence="9 10" key="1">
    <citation type="journal article" date="2010" name="PLoS Biol.">
        <title>Multi-platform next-generation sequencing of the domestic turkey (Meleagris gallopavo): genome assembly and analysis.</title>
        <authorList>
            <person name="Dalloul R.A."/>
            <person name="Long J.A."/>
            <person name="Zimin A.V."/>
            <person name="Aslam L."/>
            <person name="Beal K."/>
            <person name="Blomberg L.A."/>
            <person name="Bouffard P."/>
            <person name="Burt D.W."/>
            <person name="Crasta O."/>
            <person name="Crooijmans R.P."/>
            <person name="Cooper K."/>
            <person name="Coulombe R.A."/>
            <person name="De S."/>
            <person name="Delany M.E."/>
            <person name="Dodgson J.B."/>
            <person name="Dong J.J."/>
            <person name="Evans C."/>
            <person name="Frederickson K.M."/>
            <person name="Flicek P."/>
            <person name="Florea L."/>
            <person name="Folkerts O."/>
            <person name="Groenen M.A."/>
            <person name="Harkins T.T."/>
            <person name="Herrero J."/>
            <person name="Hoffmann S."/>
            <person name="Megens H.J."/>
            <person name="Jiang A."/>
            <person name="de Jong P."/>
            <person name="Kaiser P."/>
            <person name="Kim H."/>
            <person name="Kim K.W."/>
            <person name="Kim S."/>
            <person name="Langenberger D."/>
            <person name="Lee M.K."/>
            <person name="Lee T."/>
            <person name="Mane S."/>
            <person name="Marcais G."/>
            <person name="Marz M."/>
            <person name="McElroy A.P."/>
            <person name="Modise T."/>
            <person name="Nefedov M."/>
            <person name="Notredame C."/>
            <person name="Paton I.R."/>
            <person name="Payne W.S."/>
            <person name="Pertea G."/>
            <person name="Prickett D."/>
            <person name="Puiu D."/>
            <person name="Qioa D."/>
            <person name="Raineri E."/>
            <person name="Ruffier M."/>
            <person name="Salzberg S.L."/>
            <person name="Schatz M.C."/>
            <person name="Scheuring C."/>
            <person name="Schmidt C.J."/>
            <person name="Schroeder S."/>
            <person name="Searle S.M."/>
            <person name="Smith E.J."/>
            <person name="Smith J."/>
            <person name="Sonstegard T.S."/>
            <person name="Stadler P.F."/>
            <person name="Tafer H."/>
            <person name="Tu Z.J."/>
            <person name="Van Tassell C.P."/>
            <person name="Vilella A.J."/>
            <person name="Williams K.P."/>
            <person name="Yorke J.A."/>
            <person name="Zhang L."/>
            <person name="Zhang H.B."/>
            <person name="Zhang X."/>
            <person name="Zhang Y."/>
            <person name="Reed K.M."/>
        </authorList>
    </citation>
    <scope>NUCLEOTIDE SEQUENCE [LARGE SCALE GENOMIC DNA]</scope>
</reference>
<proteinExistence type="predicted"/>
<feature type="region of interest" description="Disordered" evidence="8">
    <location>
        <begin position="420"/>
        <end position="447"/>
    </location>
</feature>
<evidence type="ECO:0000256" key="1">
    <source>
        <dbReference type="ARBA" id="ARBA00004496"/>
    </source>
</evidence>
<evidence type="ECO:0000256" key="2">
    <source>
        <dbReference type="ARBA" id="ARBA00022490"/>
    </source>
</evidence>
<dbReference type="Gene3D" id="1.25.40.10">
    <property type="entry name" value="Tetratricopeptide repeat domain"/>
    <property type="match status" value="1"/>
</dbReference>
<reference evidence="9" key="3">
    <citation type="submission" date="2025-09" db="UniProtKB">
        <authorList>
            <consortium name="Ensembl"/>
        </authorList>
    </citation>
    <scope>IDENTIFICATION</scope>
</reference>
<evidence type="ECO:0000256" key="3">
    <source>
        <dbReference type="ARBA" id="ARBA00022737"/>
    </source>
</evidence>
<organism evidence="9 10">
    <name type="scientific">Meleagris gallopavo</name>
    <name type="common">Wild turkey</name>
    <dbReference type="NCBI Taxonomy" id="9103"/>
    <lineage>
        <taxon>Eukaryota</taxon>
        <taxon>Metazoa</taxon>
        <taxon>Chordata</taxon>
        <taxon>Craniata</taxon>
        <taxon>Vertebrata</taxon>
        <taxon>Euteleostomi</taxon>
        <taxon>Archelosauria</taxon>
        <taxon>Archosauria</taxon>
        <taxon>Dinosauria</taxon>
        <taxon>Saurischia</taxon>
        <taxon>Theropoda</taxon>
        <taxon>Coelurosauria</taxon>
        <taxon>Aves</taxon>
        <taxon>Neognathae</taxon>
        <taxon>Galloanserae</taxon>
        <taxon>Galliformes</taxon>
        <taxon>Phasianidae</taxon>
        <taxon>Meleagridinae</taxon>
        <taxon>Meleagris</taxon>
    </lineage>
</organism>
<evidence type="ECO:0000313" key="10">
    <source>
        <dbReference type="Proteomes" id="UP000001645"/>
    </source>
</evidence>
<evidence type="ECO:0000256" key="4">
    <source>
        <dbReference type="ARBA" id="ARBA00022803"/>
    </source>
</evidence>
<dbReference type="PANTHER" id="PTHR46630">
    <property type="entry name" value="TETRATRICOPEPTIDE REPEAT PROTEIN 29"/>
    <property type="match status" value="1"/>
</dbReference>
<evidence type="ECO:0000256" key="7">
    <source>
        <dbReference type="PROSITE-ProRule" id="PRU00339"/>
    </source>
</evidence>
<protein>
    <recommendedName>
        <fullName evidence="5">Tetratricopeptide repeat protein 29</fullName>
    </recommendedName>
</protein>
<dbReference type="Proteomes" id="UP000001645">
    <property type="component" value="Chromosome 4"/>
</dbReference>
<comment type="subcellular location">
    <subcellularLocation>
        <location evidence="1">Cytoplasm</location>
    </subcellularLocation>
</comment>
<dbReference type="HOGENOM" id="CLU_041196_1_0_1"/>
<keyword evidence="2" id="KW-0963">Cytoplasm</keyword>
<dbReference type="GO" id="GO:0003341">
    <property type="term" value="P:cilium movement"/>
    <property type="evidence" value="ECO:0007669"/>
    <property type="project" value="TreeGrafter"/>
</dbReference>
<dbReference type="InterPro" id="IPR051476">
    <property type="entry name" value="Bac_ResReg_Asp_Phosphatase"/>
</dbReference>
<gene>
    <name evidence="9" type="primary">TTC29</name>
</gene>
<dbReference type="PROSITE" id="PS50005">
    <property type="entry name" value="TPR"/>
    <property type="match status" value="1"/>
</dbReference>
<evidence type="ECO:0000256" key="8">
    <source>
        <dbReference type="SAM" id="MobiDB-lite"/>
    </source>
</evidence>
<dbReference type="InterPro" id="IPR019734">
    <property type="entry name" value="TPR_rpt"/>
</dbReference>
<keyword evidence="10" id="KW-1185">Reference proteome</keyword>
<accession>G1MXK8</accession>
<dbReference type="GeneTree" id="ENSGT00390000008611"/>
<dbReference type="Ensembl" id="ENSMGAT00000004292.3">
    <property type="protein sequence ID" value="ENSMGAP00000003588.3"/>
    <property type="gene ID" value="ENSMGAG00000003844.3"/>
</dbReference>
<name>G1MXK8_MELGA</name>
<reference evidence="9" key="2">
    <citation type="submission" date="2025-08" db="UniProtKB">
        <authorList>
            <consortium name="Ensembl"/>
        </authorList>
    </citation>
    <scope>IDENTIFICATION</scope>
</reference>
<dbReference type="SMART" id="SM00028">
    <property type="entry name" value="TPR"/>
    <property type="match status" value="3"/>
</dbReference>
<evidence type="ECO:0000256" key="5">
    <source>
        <dbReference type="ARBA" id="ARBA00040665"/>
    </source>
</evidence>
<dbReference type="GO" id="GO:0005737">
    <property type="term" value="C:cytoplasm"/>
    <property type="evidence" value="ECO:0007669"/>
    <property type="project" value="UniProtKB-SubCell"/>
</dbReference>
<dbReference type="PANTHER" id="PTHR46630:SF1">
    <property type="entry name" value="TETRATRICOPEPTIDE REPEAT PROTEIN 29"/>
    <property type="match status" value="1"/>
</dbReference>
<keyword evidence="3" id="KW-0677">Repeat</keyword>
<feature type="repeat" description="TPR" evidence="7">
    <location>
        <begin position="327"/>
        <end position="360"/>
    </location>
</feature>
<sequence length="447" mass="50836">MKVLPQEIIQSPPWHPRFEEPTNCPPLGFASNRNSYKENICIDMLRQGYHKSFSELFTLIHKWNALREAAGPGSAIWQRQSLEEQPDKLDQLYHFLTRAEAAQRAGRSEEVYDNQLNVAYCFNDSEEKQLRNYFYEQCFNTAQLIKTDGGKRQAQAHACMGLINEEQGHVVKAAEHYEAFYQLTEGSTWKDETGHTYNSLACEHLWRIYILQADKMLENKERQQAIKTLIKAIRMAKMVRGDKKMEGEAAYCLSLVYHFAGEEKTALSILNTSIKIFTALCDSAGLRRAYEAIDKILVSQGKVAESLTRLEEFKKVAENAHLSQSVVDACVLIGNIYNEGGNYDKAFEYFTQAFEAANTLNNLSLANETRTYCGIAMAHKLMVAFNSHIEAEDPISLKYLLAWKENRSDMCTDPLTVELDRETSPCEPPPETSPCESLPEAQILDHS</sequence>
<evidence type="ECO:0000256" key="6">
    <source>
        <dbReference type="ARBA" id="ARBA00044739"/>
    </source>
</evidence>
<comment type="function">
    <text evidence="6">Axonemal protein which is implicated in axonemal and/or peri-axonemal structure assembly and regulates flagellum assembly and beating and therefore sperm motility.</text>
</comment>